<keyword evidence="2" id="KW-1185">Reference proteome</keyword>
<reference evidence="2" key="1">
    <citation type="journal article" date="2019" name="Int. J. Syst. Evol. Microbiol.">
        <title>The Global Catalogue of Microorganisms (GCM) 10K type strain sequencing project: providing services to taxonomists for standard genome sequencing and annotation.</title>
        <authorList>
            <consortium name="The Broad Institute Genomics Platform"/>
            <consortium name="The Broad Institute Genome Sequencing Center for Infectious Disease"/>
            <person name="Wu L."/>
            <person name="Ma J."/>
        </authorList>
    </citation>
    <scope>NUCLEOTIDE SEQUENCE [LARGE SCALE GENOMIC DNA]</scope>
    <source>
        <strain evidence="2">CCUG 49679</strain>
    </source>
</reference>
<protein>
    <submittedName>
        <fullName evidence="1">Uncharacterized protein</fullName>
    </submittedName>
</protein>
<organism evidence="1 2">
    <name type="scientific">Flavobacterium qiangtangense</name>
    <dbReference type="NCBI Taxonomy" id="1442595"/>
    <lineage>
        <taxon>Bacteria</taxon>
        <taxon>Pseudomonadati</taxon>
        <taxon>Bacteroidota</taxon>
        <taxon>Flavobacteriia</taxon>
        <taxon>Flavobacteriales</taxon>
        <taxon>Flavobacteriaceae</taxon>
        <taxon>Flavobacterium</taxon>
    </lineage>
</organism>
<proteinExistence type="predicted"/>
<accession>A0ABW1PUC6</accession>
<name>A0ABW1PUC6_9FLAO</name>
<dbReference type="EMBL" id="JBHSQB010000021">
    <property type="protein sequence ID" value="MFC6098377.1"/>
    <property type="molecule type" value="Genomic_DNA"/>
</dbReference>
<comment type="caution">
    <text evidence="1">The sequence shown here is derived from an EMBL/GenBank/DDBJ whole genome shotgun (WGS) entry which is preliminary data.</text>
</comment>
<sequence length="265" mass="31332">MIVGPKKSLYKENILRFNTNEFKKKYKVEVVFEETIYDRTRIVYEVSVENLEVIASGNYLCYVVMNNFLINNKEPDLIMEQLAHKCRKPYETLVLIISKNGEIIGLNNHPDIIEKWNVLKKRLAVEYSGKEFEKYVQLTEDAIIKPEIFLSKLKNDIFISQFFYPIYEEAFIGFAKKNIESAKFFNINYKINMLLSIQDEGELNEDGNMIIKKSIDKNEYNFHQMPIDSFDTEYVLNSKSEIVKIKGKFDNHNRRCIFNIIEKIK</sequence>
<evidence type="ECO:0000313" key="1">
    <source>
        <dbReference type="EMBL" id="MFC6098377.1"/>
    </source>
</evidence>
<dbReference type="RefSeq" id="WP_379793392.1">
    <property type="nucleotide sequence ID" value="NZ_JBHSQB010000021.1"/>
</dbReference>
<evidence type="ECO:0000313" key="2">
    <source>
        <dbReference type="Proteomes" id="UP001596287"/>
    </source>
</evidence>
<gene>
    <name evidence="1" type="ORF">ACFPVY_17145</name>
</gene>
<dbReference type="Proteomes" id="UP001596287">
    <property type="component" value="Unassembled WGS sequence"/>
</dbReference>